<dbReference type="PROSITE" id="PS00865">
    <property type="entry name" value="UBIQUITIN_ACTIVAT_2"/>
    <property type="match status" value="1"/>
</dbReference>
<dbReference type="FunCoup" id="A0A090N366">
    <property type="interactions" value="1871"/>
</dbReference>
<feature type="domain" description="Ubiquitin-activating enzyme SCCH" evidence="15">
    <location>
        <begin position="304"/>
        <end position="346"/>
    </location>
</feature>
<feature type="binding site" evidence="11">
    <location>
        <position position="412"/>
    </location>
    <ligand>
        <name>Zn(2+)</name>
        <dbReference type="ChEBI" id="CHEBI:29105"/>
    </ligand>
</feature>
<gene>
    <name evidence="17" type="ORF">OT_ostta04g02540</name>
</gene>
<evidence type="ECO:0000259" key="15">
    <source>
        <dbReference type="Pfam" id="PF10585"/>
    </source>
</evidence>
<feature type="region of interest" description="Disordered" evidence="13">
    <location>
        <begin position="531"/>
        <end position="582"/>
    </location>
</feature>
<dbReference type="Pfam" id="PF10585">
    <property type="entry name" value="UBA_E1_SCCH"/>
    <property type="match status" value="1"/>
</dbReference>
<comment type="pathway">
    <text evidence="1 8">Protein modification; protein sumoylation.</text>
</comment>
<evidence type="ECO:0000256" key="8">
    <source>
        <dbReference type="PIRNR" id="PIRNR039133"/>
    </source>
</evidence>
<feature type="domain" description="THIF-type NAD/FAD binding fold" evidence="14">
    <location>
        <begin position="6"/>
        <end position="411"/>
    </location>
</feature>
<dbReference type="KEGG" id="ota:OT_ostta04g02540"/>
<evidence type="ECO:0000259" key="14">
    <source>
        <dbReference type="Pfam" id="PF00899"/>
    </source>
</evidence>
<evidence type="ECO:0000256" key="6">
    <source>
        <dbReference type="ARBA" id="ARBA00022833"/>
    </source>
</evidence>
<feature type="binding site" evidence="10">
    <location>
        <begin position="17"/>
        <end position="22"/>
    </location>
    <ligand>
        <name>ATP</name>
        <dbReference type="ChEBI" id="CHEBI:30616"/>
    </ligand>
</feature>
<dbReference type="OrthoDB" id="10255449at2759"/>
<dbReference type="FunFam" id="3.50.50.80:FF:000002">
    <property type="entry name" value="SUMO-activating enzyme subunit 2"/>
    <property type="match status" value="1"/>
</dbReference>
<keyword evidence="4 8" id="KW-0547">Nucleotide-binding</keyword>
<sequence>MEIDRARVARARVLAVGAGGIGCELLKTLALHGFENITTMDLDTIDVSNLNRQFLFRKRHVGMSKAEVARESVMKFQPRATIDATRANVKEARFDKEYFKSFDVVLNGLDNLEARRHVNRLCLAAEVPLVESGTTGYKGQVTVHERRTCACFECTEKPTPKSYPICTLRDTPDKPIHCVVYAKELLFSKLFGDVNTESDLDEQEAIEAGAFRRNEGETGTDFAKRVFAYVFGSKIEGLLLKDDMWKSRAKPTPLTTSGVGLDGAFTETLPDAKSARRAHGLLDTHAVWNTSECAKVFVSATARLIERERPVTFDKDDDDAMEFVTAVSNLRSANYGIPAQSLFDAKGMAGNIVHAVATTNAIVSGLIVIEALKIIHNQMDKTRYTFVLEHPSNGRFLQPLSKEDPNPKCSVCSNARVELVCNTNKFTKGDLIKKVLKGRLSVHAPSVMFGSSQIHETGDDLDEDEVEHYEALDKRTLSALPGGGVVNGTILAVDDFSQEFTFELMVTHREEWDEENDPDGFIIRGEDVKASEAVAEEATETEAAGAKDDDEVLLMDDEIEITDVKRAREDDDDAKASKKQRA</sequence>
<evidence type="ECO:0000259" key="16">
    <source>
        <dbReference type="Pfam" id="PF14732"/>
    </source>
</evidence>
<dbReference type="InterPro" id="IPR033127">
    <property type="entry name" value="UBQ-activ_enz_E1_Cys_AS"/>
</dbReference>
<dbReference type="PIRSF" id="PIRSF039133">
    <property type="entry name" value="SUMO_E1B"/>
    <property type="match status" value="1"/>
</dbReference>
<evidence type="ECO:0000256" key="1">
    <source>
        <dbReference type="ARBA" id="ARBA00004718"/>
    </source>
</evidence>
<dbReference type="PANTHER" id="PTHR10953">
    <property type="entry name" value="UBIQUITIN-ACTIVATING ENZYME E1"/>
    <property type="match status" value="1"/>
</dbReference>
<keyword evidence="5 8" id="KW-0833">Ubl conjugation pathway</keyword>
<dbReference type="Gene3D" id="3.50.50.80">
    <property type="entry name" value="Ubiquitin-activating enzyme E1, inactive adenylation domain, subdomain 1"/>
    <property type="match status" value="1"/>
</dbReference>
<feature type="binding site" evidence="11">
    <location>
        <position position="154"/>
    </location>
    <ligand>
        <name>Zn(2+)</name>
        <dbReference type="ChEBI" id="CHEBI:29105"/>
    </ligand>
</feature>
<dbReference type="GO" id="GO:0046872">
    <property type="term" value="F:metal ion binding"/>
    <property type="evidence" value="ECO:0007669"/>
    <property type="project" value="UniProtKB-KW"/>
</dbReference>
<feature type="compositionally biased region" description="Acidic residues" evidence="13">
    <location>
        <begin position="548"/>
        <end position="561"/>
    </location>
</feature>
<feature type="binding site" evidence="10">
    <location>
        <begin position="49"/>
        <end position="52"/>
    </location>
    <ligand>
        <name>ATP</name>
        <dbReference type="ChEBI" id="CHEBI:30616"/>
    </ligand>
</feature>
<feature type="binding site" evidence="10">
    <location>
        <position position="41"/>
    </location>
    <ligand>
        <name>ATP</name>
        <dbReference type="ChEBI" id="CHEBI:30616"/>
    </ligand>
</feature>
<reference evidence="18" key="1">
    <citation type="journal article" date="2006" name="Proc. Natl. Acad. Sci. U.S.A.">
        <title>Genome analysis of the smallest free-living eukaryote Ostreococcus tauri unveils many unique features.</title>
        <authorList>
            <person name="Derelle E."/>
            <person name="Ferraz C."/>
            <person name="Rombauts S."/>
            <person name="Rouze P."/>
            <person name="Worden A.Z."/>
            <person name="Robbens S."/>
            <person name="Partensky F."/>
            <person name="Degroeve S."/>
            <person name="Echeynie S."/>
            <person name="Cooke R."/>
            <person name="Saeys Y."/>
            <person name="Wuyts J."/>
            <person name="Jabbari K."/>
            <person name="Bowler C."/>
            <person name="Panaud O."/>
            <person name="Piegu B."/>
            <person name="Ball S.G."/>
            <person name="Ral J.-P."/>
            <person name="Bouget F.-Y."/>
            <person name="Piganeau G."/>
            <person name="De Baets B."/>
            <person name="Picard A."/>
            <person name="Delseny M."/>
            <person name="Demaille J."/>
            <person name="Van de Peer Y."/>
            <person name="Moreau H."/>
        </authorList>
    </citation>
    <scope>NUCLEOTIDE SEQUENCE [LARGE SCALE GENOMIC DNA]</scope>
    <source>
        <strain evidence="18">OTTH 0595 / CCAP 157/2 / RCC745</strain>
    </source>
</reference>
<evidence type="ECO:0000256" key="11">
    <source>
        <dbReference type="PIRSR" id="PIRSR039133-3"/>
    </source>
</evidence>
<evidence type="ECO:0000256" key="4">
    <source>
        <dbReference type="ARBA" id="ARBA00022741"/>
    </source>
</evidence>
<accession>A0A090N366</accession>
<dbReference type="UniPathway" id="UPA00886"/>
<reference evidence="17 18" key="2">
    <citation type="journal article" date="2014" name="BMC Genomics">
        <title>An improved genome of the model marine alga Ostreococcus tauri unfolds by assessing Illumina de novo assemblies.</title>
        <authorList>
            <person name="Blanc-Mathieu R."/>
            <person name="Verhelst B."/>
            <person name="Derelle E."/>
            <person name="Rombauts S."/>
            <person name="Bouget F.Y."/>
            <person name="Carre I."/>
            <person name="Chateau A."/>
            <person name="Eyre-Walker A."/>
            <person name="Grimsley N."/>
            <person name="Moreau H."/>
            <person name="Piegu B."/>
            <person name="Rivals E."/>
            <person name="Schackwitz W."/>
            <person name="Van de Peer Y."/>
            <person name="Piganeau G."/>
        </authorList>
    </citation>
    <scope>NUCLEOTIDE SEQUENCE [LARGE SCALE GENOMIC DNA]</scope>
    <source>
        <strain evidence="18">OTTH 0595 / CCAP 157/2 / RCC745</strain>
    </source>
</reference>
<evidence type="ECO:0000256" key="12">
    <source>
        <dbReference type="PROSITE-ProRule" id="PRU10132"/>
    </source>
</evidence>
<dbReference type="InterPro" id="IPR030661">
    <property type="entry name" value="Uba2"/>
</dbReference>
<dbReference type="PROSITE" id="PS51257">
    <property type="entry name" value="PROKAR_LIPOPROTEIN"/>
    <property type="match status" value="1"/>
</dbReference>
<feature type="binding site" evidence="10">
    <location>
        <position position="65"/>
    </location>
    <ligand>
        <name>ATP</name>
        <dbReference type="ChEBI" id="CHEBI:30616"/>
    </ligand>
</feature>
<keyword evidence="7 8" id="KW-0067">ATP-binding</keyword>
<evidence type="ECO:0000313" key="17">
    <source>
        <dbReference type="EMBL" id="CEF97583.1"/>
    </source>
</evidence>
<keyword evidence="3 8" id="KW-0479">Metal-binding</keyword>
<dbReference type="InParanoid" id="A0A090N366"/>
<dbReference type="InterPro" id="IPR042449">
    <property type="entry name" value="Ub-E1_IAD_1"/>
</dbReference>
<feature type="active site" description="Glycyl thioester intermediate" evidence="9 12">
    <location>
        <position position="166"/>
    </location>
</feature>
<dbReference type="GO" id="GO:0005524">
    <property type="term" value="F:ATP binding"/>
    <property type="evidence" value="ECO:0007669"/>
    <property type="project" value="UniProtKB-UniRule"/>
</dbReference>
<dbReference type="GeneID" id="9834120"/>
<dbReference type="InterPro" id="IPR000594">
    <property type="entry name" value="ThiF_NAD_FAD-bd"/>
</dbReference>
<feature type="binding site" evidence="11">
    <location>
        <position position="151"/>
    </location>
    <ligand>
        <name>Zn(2+)</name>
        <dbReference type="ChEBI" id="CHEBI:29105"/>
    </ligand>
</feature>
<dbReference type="InterPro" id="IPR023318">
    <property type="entry name" value="Ub_act_enz_dom_a_sf"/>
</dbReference>
<organism evidence="17 18">
    <name type="scientific">Ostreococcus tauri</name>
    <name type="common">Marine green alga</name>
    <dbReference type="NCBI Taxonomy" id="70448"/>
    <lineage>
        <taxon>Eukaryota</taxon>
        <taxon>Viridiplantae</taxon>
        <taxon>Chlorophyta</taxon>
        <taxon>Mamiellophyceae</taxon>
        <taxon>Mamiellales</taxon>
        <taxon>Bathycoccaceae</taxon>
        <taxon>Ostreococcus</taxon>
    </lineage>
</organism>
<keyword evidence="18" id="KW-1185">Reference proteome</keyword>
<dbReference type="Pfam" id="PF00899">
    <property type="entry name" value="ThiF"/>
    <property type="match status" value="1"/>
</dbReference>
<evidence type="ECO:0000256" key="5">
    <source>
        <dbReference type="ARBA" id="ARBA00022786"/>
    </source>
</evidence>
<dbReference type="Pfam" id="PF14732">
    <property type="entry name" value="UAE_UbL"/>
    <property type="match status" value="1"/>
</dbReference>
<evidence type="ECO:0000256" key="13">
    <source>
        <dbReference type="SAM" id="MobiDB-lite"/>
    </source>
</evidence>
<dbReference type="PANTHER" id="PTHR10953:SF5">
    <property type="entry name" value="SUMO-ACTIVATING ENZYME SUBUNIT 2"/>
    <property type="match status" value="1"/>
</dbReference>
<keyword evidence="6 8" id="KW-0862">Zinc</keyword>
<comment type="similarity">
    <text evidence="2 8">Belongs to the ubiquitin-activating E1 family.</text>
</comment>
<evidence type="ECO:0000256" key="7">
    <source>
        <dbReference type="ARBA" id="ARBA00022840"/>
    </source>
</evidence>
<dbReference type="Proteomes" id="UP000009170">
    <property type="component" value="Unassembled WGS sequence"/>
</dbReference>
<dbReference type="Gene3D" id="3.10.290.20">
    <property type="entry name" value="Ubiquitin-like 2 activating enzyme e1b. Chain: B, domain 3"/>
    <property type="match status" value="1"/>
</dbReference>
<dbReference type="Gene3D" id="1.10.10.520">
    <property type="entry name" value="Ubiquitin activating enzymes (Uba3). Chain: B, domain 2"/>
    <property type="match status" value="1"/>
</dbReference>
<dbReference type="GO" id="GO:0016925">
    <property type="term" value="P:protein sumoylation"/>
    <property type="evidence" value="ECO:0007669"/>
    <property type="project" value="UniProtKB-UniRule"/>
</dbReference>
<dbReference type="GO" id="GO:0031510">
    <property type="term" value="C:SUMO activating enzyme complex"/>
    <property type="evidence" value="ECO:0007669"/>
    <property type="project" value="UniProtKB-UniRule"/>
</dbReference>
<dbReference type="EMBL" id="CAID01000004">
    <property type="protein sequence ID" value="CEF97583.1"/>
    <property type="molecule type" value="Genomic_DNA"/>
</dbReference>
<dbReference type="InterPro" id="IPR028077">
    <property type="entry name" value="UAE_UbL_dom"/>
</dbReference>
<dbReference type="InterPro" id="IPR035985">
    <property type="entry name" value="Ubiquitin-activating_enz"/>
</dbReference>
<dbReference type="InterPro" id="IPR045886">
    <property type="entry name" value="ThiF/MoeB/HesA"/>
</dbReference>
<protein>
    <recommendedName>
        <fullName evidence="8">SUMO-activating enzyme subunit</fullName>
    </recommendedName>
</protein>
<name>A0A090N366_OSTTA</name>
<dbReference type="SUPFAM" id="SSF69572">
    <property type="entry name" value="Activating enzymes of the ubiquitin-like proteins"/>
    <property type="match status" value="1"/>
</dbReference>
<dbReference type="RefSeq" id="XP_022838769.1">
    <property type="nucleotide sequence ID" value="XM_022984507.1"/>
</dbReference>
<evidence type="ECO:0000256" key="2">
    <source>
        <dbReference type="ARBA" id="ARBA00005673"/>
    </source>
</evidence>
<evidence type="ECO:0000256" key="10">
    <source>
        <dbReference type="PIRSR" id="PIRSR039133-2"/>
    </source>
</evidence>
<comment type="subunit">
    <text evidence="8">Heterodimer.</text>
</comment>
<dbReference type="InterPro" id="IPR019572">
    <property type="entry name" value="UBA_E1_SCCH"/>
</dbReference>
<proteinExistence type="inferred from homology"/>
<feature type="binding site" evidence="10">
    <location>
        <begin position="110"/>
        <end position="115"/>
    </location>
    <ligand>
        <name>ATP</name>
        <dbReference type="ChEBI" id="CHEBI:30616"/>
    </ligand>
</feature>
<feature type="domain" description="Ubiquitin/SUMO-activating enzyme ubiquitin-like" evidence="16">
    <location>
        <begin position="419"/>
        <end position="513"/>
    </location>
</feature>
<dbReference type="STRING" id="70448.A0A090N366"/>
<comment type="caution">
    <text evidence="17">The sequence shown here is derived from an EMBL/GenBank/DDBJ whole genome shotgun (WGS) entry which is preliminary data.</text>
</comment>
<evidence type="ECO:0000256" key="9">
    <source>
        <dbReference type="PIRSR" id="PIRSR039133-1"/>
    </source>
</evidence>
<dbReference type="AlphaFoldDB" id="A0A090N366"/>
<evidence type="ECO:0000256" key="3">
    <source>
        <dbReference type="ARBA" id="ARBA00022723"/>
    </source>
</evidence>
<dbReference type="GO" id="GO:0019948">
    <property type="term" value="F:SUMO activating enzyme activity"/>
    <property type="evidence" value="ECO:0007669"/>
    <property type="project" value="UniProtKB-UniRule"/>
</dbReference>
<dbReference type="GO" id="GO:0005737">
    <property type="term" value="C:cytoplasm"/>
    <property type="evidence" value="ECO:0007669"/>
    <property type="project" value="TreeGrafter"/>
</dbReference>
<feature type="binding site" evidence="11">
    <location>
        <position position="409"/>
    </location>
    <ligand>
        <name>Zn(2+)</name>
        <dbReference type="ChEBI" id="CHEBI:29105"/>
    </ligand>
</feature>
<evidence type="ECO:0000313" key="18">
    <source>
        <dbReference type="Proteomes" id="UP000009170"/>
    </source>
</evidence>